<organism evidence="1 2">
    <name type="scientific">Staphylococcus phage Stau2</name>
    <dbReference type="NCBI Taxonomy" id="1200862"/>
    <lineage>
        <taxon>Viruses</taxon>
        <taxon>Duplodnaviria</taxon>
        <taxon>Heunggongvirae</taxon>
        <taxon>Uroviricota</taxon>
        <taxon>Caudoviricetes</taxon>
        <taxon>Herelleviridae</taxon>
        <taxon>Twortvirinae</taxon>
        <taxon>Silviavirus</taxon>
        <taxon>Silviavirus stau2</taxon>
    </lineage>
</organism>
<name>A0A0U1ZYI4_9CAUD</name>
<sequence>MARKKNLRNKKSDIKVVPDKESILSKLYNNKLLRSKVDNAIDEDVNYDDIIDLCKEYDLELSKSAITRYKSKRKEAIENGWDLGELIDKRKKVSATQIQKKENPMKELDSENYTPFELATQNVQTIYDDIQILDMIIQKGAKGLNFVETLDPALMIKAMETKDRITGNQLKGMSFIGLRELMIKQQAQDTAMTEVMLEFIPEDKHEEVLQRMEQLQEEFYKNLDLDEEGRKLKDTLDRVGYTI</sequence>
<protein>
    <submittedName>
        <fullName evidence="1">Uncharacterized protein</fullName>
    </submittedName>
</protein>
<dbReference type="KEGG" id="vg:28802317"/>
<proteinExistence type="predicted"/>
<gene>
    <name evidence="1" type="ORF">Stau2_104</name>
</gene>
<evidence type="ECO:0000313" key="1">
    <source>
        <dbReference type="EMBL" id="AKA61355.1"/>
    </source>
</evidence>
<dbReference type="EMBL" id="KP881332">
    <property type="protein sequence ID" value="AKA61355.1"/>
    <property type="molecule type" value="Genomic_DNA"/>
</dbReference>
<reference evidence="1 2" key="1">
    <citation type="journal article" date="2016" name="Virus Genes">
        <title>Genomic analysis of Staphylococcus phage Stau2 isolated from medical specimen.</title>
        <authorList>
            <person name="Hsieh S.E."/>
            <person name="Tseng Y.H."/>
            <person name="Lo H.H."/>
            <person name="Chen S.T."/>
            <person name="Wu C.N."/>
        </authorList>
    </citation>
    <scope>NUCLEOTIDE SEQUENCE [LARGE SCALE GENOMIC DNA]</scope>
</reference>
<accession>A0A0U1ZYI4</accession>
<evidence type="ECO:0000313" key="2">
    <source>
        <dbReference type="Proteomes" id="UP000207597"/>
    </source>
</evidence>
<dbReference type="GeneID" id="28802317"/>
<dbReference type="RefSeq" id="YP_009275861.1">
    <property type="nucleotide sequence ID" value="NC_030933.1"/>
</dbReference>
<dbReference type="Proteomes" id="UP000207597">
    <property type="component" value="Segment"/>
</dbReference>
<keyword evidence="2" id="KW-1185">Reference proteome</keyword>